<evidence type="ECO:0000313" key="3">
    <source>
        <dbReference type="EMBL" id="KAF2656615.1"/>
    </source>
</evidence>
<dbReference type="InterPro" id="IPR011009">
    <property type="entry name" value="Kinase-like_dom_sf"/>
</dbReference>
<evidence type="ECO:0000256" key="2">
    <source>
        <dbReference type="ARBA" id="ARBA00048655"/>
    </source>
</evidence>
<dbReference type="Proteomes" id="UP000799324">
    <property type="component" value="Unassembled WGS sequence"/>
</dbReference>
<gene>
    <name evidence="3" type="ORF">K491DRAFT_703919</name>
</gene>
<evidence type="ECO:0000256" key="1">
    <source>
        <dbReference type="ARBA" id="ARBA00011961"/>
    </source>
</evidence>
<dbReference type="AlphaFoldDB" id="A0A6A6T9F7"/>
<accession>A0A6A6T9F7</accession>
<dbReference type="SUPFAM" id="SSF56112">
    <property type="entry name" value="Protein kinase-like (PK-like)"/>
    <property type="match status" value="1"/>
</dbReference>
<dbReference type="PANTHER" id="PTHR12149:SF8">
    <property type="entry name" value="PROTEIN-RIBULOSAMINE 3-KINASE"/>
    <property type="match status" value="1"/>
</dbReference>
<reference evidence="3" key="1">
    <citation type="journal article" date="2020" name="Stud. Mycol.">
        <title>101 Dothideomycetes genomes: a test case for predicting lifestyles and emergence of pathogens.</title>
        <authorList>
            <person name="Haridas S."/>
            <person name="Albert R."/>
            <person name="Binder M."/>
            <person name="Bloem J."/>
            <person name="Labutti K."/>
            <person name="Salamov A."/>
            <person name="Andreopoulos B."/>
            <person name="Baker S."/>
            <person name="Barry K."/>
            <person name="Bills G."/>
            <person name="Bluhm B."/>
            <person name="Cannon C."/>
            <person name="Castanera R."/>
            <person name="Culley D."/>
            <person name="Daum C."/>
            <person name="Ezra D."/>
            <person name="Gonzalez J."/>
            <person name="Henrissat B."/>
            <person name="Kuo A."/>
            <person name="Liang C."/>
            <person name="Lipzen A."/>
            <person name="Lutzoni F."/>
            <person name="Magnuson J."/>
            <person name="Mondo S."/>
            <person name="Nolan M."/>
            <person name="Ohm R."/>
            <person name="Pangilinan J."/>
            <person name="Park H.-J."/>
            <person name="Ramirez L."/>
            <person name="Alfaro M."/>
            <person name="Sun H."/>
            <person name="Tritt A."/>
            <person name="Yoshinaga Y."/>
            <person name="Zwiers L.-H."/>
            <person name="Turgeon B."/>
            <person name="Goodwin S."/>
            <person name="Spatafora J."/>
            <person name="Crous P."/>
            <person name="Grigoriev I."/>
        </authorList>
    </citation>
    <scope>NUCLEOTIDE SEQUENCE</scope>
    <source>
        <strain evidence="3">CBS 122681</strain>
    </source>
</reference>
<proteinExistence type="predicted"/>
<keyword evidence="4" id="KW-1185">Reference proteome</keyword>
<dbReference type="GO" id="GO:0102193">
    <property type="term" value="F:protein-ribulosamine 3-kinase activity"/>
    <property type="evidence" value="ECO:0007669"/>
    <property type="project" value="UniProtKB-EC"/>
</dbReference>
<dbReference type="Pfam" id="PF03881">
    <property type="entry name" value="Fructosamin_kin"/>
    <property type="match status" value="1"/>
</dbReference>
<comment type="catalytic activity">
    <reaction evidence="2">
        <text>N(6)-D-ribulosyl-L-lysyl-[protein] + ATP = N(6)-(3-O-phospho-D-ribulosyl)-L-lysyl-[protein] + ADP + H(+)</text>
        <dbReference type="Rhea" id="RHEA:48432"/>
        <dbReference type="Rhea" id="RHEA-COMP:12103"/>
        <dbReference type="Rhea" id="RHEA-COMP:12104"/>
        <dbReference type="ChEBI" id="CHEBI:15378"/>
        <dbReference type="ChEBI" id="CHEBI:30616"/>
        <dbReference type="ChEBI" id="CHEBI:90418"/>
        <dbReference type="ChEBI" id="CHEBI:90420"/>
        <dbReference type="ChEBI" id="CHEBI:456216"/>
        <dbReference type="EC" id="2.7.1.172"/>
    </reaction>
    <physiologicalReaction direction="left-to-right" evidence="2">
        <dbReference type="Rhea" id="RHEA:48433"/>
    </physiologicalReaction>
</comment>
<dbReference type="Gene3D" id="3.90.1200.10">
    <property type="match status" value="1"/>
</dbReference>
<dbReference type="EC" id="2.7.1.172" evidence="1"/>
<sequence length="359" mass="40377">MSTTTSAVVPDDSVERFTKPDELFPMNEAIFEGNTRPFASVVRFGTSAWTNTGKITVLGQDGTEKAYFIKVAEGEHAGVILNGEWESSKKIYELMPDFIPEPLGCGRFKTNNPACYFYLCEFVNMNITTAPDPNEFASRLAAMHRSSQSPTGKFGFHTTTGDGKARHTVDWQHSWADFYRTLFLNVCKLDRETNGIWPELERAIELVAYKQDGRSIKPCIIHGDLWDGNSGINVATGKTVLFDAGSYYAHNEMELGHWRCEFSSIFRDPVYIQSYLQHYPAAEPADEYDDRNRLYSIKGTMNYSAGHPGSSLRRTAYNDMCYLCEKYASTEGIDEYDPLLDPSLTGARIVPHSEEGATF</sequence>
<dbReference type="OrthoDB" id="5772781at2759"/>
<dbReference type="PANTHER" id="PTHR12149">
    <property type="entry name" value="FRUCTOSAMINE 3 KINASE-RELATED PROTEIN"/>
    <property type="match status" value="1"/>
</dbReference>
<dbReference type="InterPro" id="IPR016477">
    <property type="entry name" value="Fructo-/Ketosamine-3-kinase"/>
</dbReference>
<organism evidence="3 4">
    <name type="scientific">Lophiostoma macrostomum CBS 122681</name>
    <dbReference type="NCBI Taxonomy" id="1314788"/>
    <lineage>
        <taxon>Eukaryota</taxon>
        <taxon>Fungi</taxon>
        <taxon>Dikarya</taxon>
        <taxon>Ascomycota</taxon>
        <taxon>Pezizomycotina</taxon>
        <taxon>Dothideomycetes</taxon>
        <taxon>Pleosporomycetidae</taxon>
        <taxon>Pleosporales</taxon>
        <taxon>Lophiostomataceae</taxon>
        <taxon>Lophiostoma</taxon>
    </lineage>
</organism>
<name>A0A6A6T9F7_9PLEO</name>
<evidence type="ECO:0000313" key="4">
    <source>
        <dbReference type="Proteomes" id="UP000799324"/>
    </source>
</evidence>
<dbReference type="EMBL" id="MU004334">
    <property type="protein sequence ID" value="KAF2656615.1"/>
    <property type="molecule type" value="Genomic_DNA"/>
</dbReference>
<protein>
    <recommendedName>
        <fullName evidence="1">protein-ribulosamine 3-kinase</fullName>
        <ecNumber evidence="1">2.7.1.172</ecNumber>
    </recommendedName>
</protein>